<comment type="caution">
    <text evidence="10">The sequence shown here is derived from an EMBL/GenBank/DDBJ whole genome shotgun (WGS) entry which is preliminary data.</text>
</comment>
<name>A0A0D8J721_9BACT</name>
<evidence type="ECO:0000256" key="1">
    <source>
        <dbReference type="ARBA" id="ARBA00004571"/>
    </source>
</evidence>
<dbReference type="NCBIfam" id="TIGR04057">
    <property type="entry name" value="SusC_RagA_signa"/>
    <property type="match status" value="1"/>
</dbReference>
<dbReference type="PROSITE" id="PS52016">
    <property type="entry name" value="TONB_DEPENDENT_REC_3"/>
    <property type="match status" value="1"/>
</dbReference>
<dbReference type="InterPro" id="IPR023996">
    <property type="entry name" value="TonB-dep_OMP_SusC/RagA"/>
</dbReference>
<evidence type="ECO:0000256" key="5">
    <source>
        <dbReference type="ARBA" id="ARBA00022729"/>
    </source>
</evidence>
<dbReference type="PANTHER" id="PTHR30069:SF29">
    <property type="entry name" value="HEMOGLOBIN AND HEMOGLOBIN-HAPTOGLOBIN-BINDING PROTEIN 1-RELATED"/>
    <property type="match status" value="1"/>
</dbReference>
<dbReference type="PANTHER" id="PTHR30069">
    <property type="entry name" value="TONB-DEPENDENT OUTER MEMBRANE RECEPTOR"/>
    <property type="match status" value="1"/>
</dbReference>
<sequence>MKKIMLMVVIVFFAGVQLLQAQVKELSGVIVSSEDGLSVPGASVSLKGTTLGTVTDLDGNFTLMVPNDATTLIVSFVGMKTIEVPIGNQTTFQLTLDPDVFGLDEVVVSGVAGKTEKKKLSVSVASVNAEALEKVPAGSAASALQGKVAGVSVTSLGRPGAGATILLRGAANFYGSQQPLVMMDGVYVAGGLADINVDDIASFEIVKGASASSLYGSRAGNGVIVITSKRGAVGAPVVTVRSEVGFSQVNNFIDVNMSHPFKLASDWESAQGQYTKYEGVTYPAGFPSIYAAGGEWALEGGRIEEEDGYSDNPFGVYYDFQDLFFKKGINLTEYASVAGGTDKFKTFFSAEYNKVDGVQKEIEGYFRNSYRFNVDYYINDWLKFNASNQFISLTDNSTFGDFRTITRISPDANVMYPNPDGSPYYFQPDPWENEISNPLYNAAAIDAKTKQQRFLGGYKLNVKFTDFLNLDAEYSFENNNSRYTSNYKYETYERSGDEIGFGYSKGSLTKNSSLNLVQKAQATLNFAKQFGELDVQAKLSGLAEDRSYEYFSASGSDYLYKDIASLDNFDKASISANSNRTAERAQNLFAIAGFVYKDRYIFDGLYRKDGSSLFGENERWNDYYRISGAYRITEDIAIPGFQELKISAAHGTAGQRPGFTWQYEMTNLSGGVLSTNRIKGNPDLKPSKTAETEIALSAQFLDRFSLDAAYSIQESTDQFMLVNLFAPANAGKNRQWQNVGNLETNTFEFSLNGQIIKSGDWNWDVTVNFTKTESEITKLNVAEQTVGPSNGEMFKLKEGTEFGTMYGYKFVRDLATMEKQLPDGASIGDYSINSDGVVVETAAIGTVDEKAFLEVDEEGVNKTQEIGNQNADWFMGVVSNLSWKNFDFYTLWDYRHGGDIYNRNTQWNVIAGRSAIVDQAGKAESDKKTTLYYQSLYAVNQDVDFWVEDGSYLKLREISLSYTLRKRQLENFASGFFRELKFSAIGRNILTFTDYSGWDPEVAAYDGDTQQYFNVDSGVYPNQSSYSFSVQFKF</sequence>
<dbReference type="InterPro" id="IPR037066">
    <property type="entry name" value="Plug_dom_sf"/>
</dbReference>
<organism evidence="10 11">
    <name type="scientific">Draconibacterium sediminis</name>
    <dbReference type="NCBI Taxonomy" id="1544798"/>
    <lineage>
        <taxon>Bacteria</taxon>
        <taxon>Pseudomonadati</taxon>
        <taxon>Bacteroidota</taxon>
        <taxon>Bacteroidia</taxon>
        <taxon>Marinilabiliales</taxon>
        <taxon>Prolixibacteraceae</taxon>
        <taxon>Draconibacterium</taxon>
    </lineage>
</organism>
<dbReference type="RefSeq" id="WP_045032402.1">
    <property type="nucleotide sequence ID" value="NZ_JRHC01000005.1"/>
</dbReference>
<keyword evidence="5" id="KW-0732">Signal</keyword>
<comment type="subcellular location">
    <subcellularLocation>
        <location evidence="1 8">Cell outer membrane</location>
        <topology evidence="1 8">Multi-pass membrane protein</topology>
    </subcellularLocation>
</comment>
<evidence type="ECO:0000256" key="8">
    <source>
        <dbReference type="PROSITE-ProRule" id="PRU01360"/>
    </source>
</evidence>
<dbReference type="OrthoDB" id="9768177at2"/>
<dbReference type="Pfam" id="PF13715">
    <property type="entry name" value="CarbopepD_reg_2"/>
    <property type="match status" value="1"/>
</dbReference>
<keyword evidence="11" id="KW-1185">Reference proteome</keyword>
<dbReference type="Gene3D" id="2.40.170.20">
    <property type="entry name" value="TonB-dependent receptor, beta-barrel domain"/>
    <property type="match status" value="1"/>
</dbReference>
<dbReference type="InterPro" id="IPR008969">
    <property type="entry name" value="CarboxyPept-like_regulatory"/>
</dbReference>
<dbReference type="InterPro" id="IPR012910">
    <property type="entry name" value="Plug_dom"/>
</dbReference>
<reference evidence="10 11" key="1">
    <citation type="submission" date="2014-09" db="EMBL/GenBank/DDBJ databases">
        <title>Draft Genome Sequence of Draconibacterium sp. JN14CK-3.</title>
        <authorList>
            <person name="Dong C."/>
            <person name="Lai Q."/>
            <person name="Shao Z."/>
        </authorList>
    </citation>
    <scope>NUCLEOTIDE SEQUENCE [LARGE SCALE GENOMIC DNA]</scope>
    <source>
        <strain evidence="10 11">JN14CK-3</strain>
    </source>
</reference>
<feature type="domain" description="TonB-dependent receptor plug" evidence="9">
    <location>
        <begin position="117"/>
        <end position="223"/>
    </location>
</feature>
<dbReference type="AlphaFoldDB" id="A0A0D8J721"/>
<evidence type="ECO:0000256" key="6">
    <source>
        <dbReference type="ARBA" id="ARBA00023136"/>
    </source>
</evidence>
<gene>
    <name evidence="10" type="ORF">LH29_18735</name>
</gene>
<proteinExistence type="inferred from homology"/>
<dbReference type="SUPFAM" id="SSF56935">
    <property type="entry name" value="Porins"/>
    <property type="match status" value="1"/>
</dbReference>
<keyword evidence="3 8" id="KW-1134">Transmembrane beta strand</keyword>
<dbReference type="PATRIC" id="fig|1544798.3.peg.3917"/>
<dbReference type="GO" id="GO:0044718">
    <property type="term" value="P:siderophore transmembrane transport"/>
    <property type="evidence" value="ECO:0007669"/>
    <property type="project" value="TreeGrafter"/>
</dbReference>
<dbReference type="InterPro" id="IPR023997">
    <property type="entry name" value="TonB-dep_OMP_SusC/RagA_CS"/>
</dbReference>
<dbReference type="Proteomes" id="UP000032544">
    <property type="component" value="Unassembled WGS sequence"/>
</dbReference>
<protein>
    <recommendedName>
        <fullName evidence="9">TonB-dependent receptor plug domain-containing protein</fullName>
    </recommendedName>
</protein>
<evidence type="ECO:0000313" key="11">
    <source>
        <dbReference type="Proteomes" id="UP000032544"/>
    </source>
</evidence>
<dbReference type="GO" id="GO:0009279">
    <property type="term" value="C:cell outer membrane"/>
    <property type="evidence" value="ECO:0007669"/>
    <property type="project" value="UniProtKB-SubCell"/>
</dbReference>
<dbReference type="SUPFAM" id="SSF49464">
    <property type="entry name" value="Carboxypeptidase regulatory domain-like"/>
    <property type="match status" value="1"/>
</dbReference>
<evidence type="ECO:0000256" key="7">
    <source>
        <dbReference type="ARBA" id="ARBA00023237"/>
    </source>
</evidence>
<comment type="similarity">
    <text evidence="8">Belongs to the TonB-dependent receptor family.</text>
</comment>
<dbReference type="InterPro" id="IPR036942">
    <property type="entry name" value="Beta-barrel_TonB_sf"/>
</dbReference>
<dbReference type="NCBIfam" id="TIGR04056">
    <property type="entry name" value="OMP_RagA_SusC"/>
    <property type="match status" value="1"/>
</dbReference>
<evidence type="ECO:0000313" key="10">
    <source>
        <dbReference type="EMBL" id="KJF42584.1"/>
    </source>
</evidence>
<dbReference type="EMBL" id="JRHC01000005">
    <property type="protein sequence ID" value="KJF42584.1"/>
    <property type="molecule type" value="Genomic_DNA"/>
</dbReference>
<dbReference type="Gene3D" id="2.170.130.10">
    <property type="entry name" value="TonB-dependent receptor, plug domain"/>
    <property type="match status" value="1"/>
</dbReference>
<keyword evidence="6 8" id="KW-0472">Membrane</keyword>
<keyword evidence="7 8" id="KW-0998">Cell outer membrane</keyword>
<keyword evidence="4 8" id="KW-0812">Transmembrane</keyword>
<keyword evidence="2 8" id="KW-0813">Transport</keyword>
<dbReference type="InterPro" id="IPR039426">
    <property type="entry name" value="TonB-dep_rcpt-like"/>
</dbReference>
<evidence type="ECO:0000256" key="2">
    <source>
        <dbReference type="ARBA" id="ARBA00022448"/>
    </source>
</evidence>
<dbReference type="Pfam" id="PF07715">
    <property type="entry name" value="Plug"/>
    <property type="match status" value="1"/>
</dbReference>
<accession>A0A0D8J721</accession>
<dbReference type="GO" id="GO:0015344">
    <property type="term" value="F:siderophore uptake transmembrane transporter activity"/>
    <property type="evidence" value="ECO:0007669"/>
    <property type="project" value="TreeGrafter"/>
</dbReference>
<evidence type="ECO:0000259" key="9">
    <source>
        <dbReference type="Pfam" id="PF07715"/>
    </source>
</evidence>
<dbReference type="Gene3D" id="2.60.40.1120">
    <property type="entry name" value="Carboxypeptidase-like, regulatory domain"/>
    <property type="match status" value="1"/>
</dbReference>
<evidence type="ECO:0000256" key="4">
    <source>
        <dbReference type="ARBA" id="ARBA00022692"/>
    </source>
</evidence>
<evidence type="ECO:0000256" key="3">
    <source>
        <dbReference type="ARBA" id="ARBA00022452"/>
    </source>
</evidence>
<dbReference type="STRING" id="1544798.LH29_18735"/>